<protein>
    <submittedName>
        <fullName evidence="1">Uncharacterized protein</fullName>
    </submittedName>
</protein>
<reference evidence="1 2" key="1">
    <citation type="submission" date="2016-03" db="EMBL/GenBank/DDBJ databases">
        <title>EvidentialGene: Evidence-directed Construction of Genes on Genomes.</title>
        <authorList>
            <person name="Gilbert D.G."/>
            <person name="Choi J.-H."/>
            <person name="Mockaitis K."/>
            <person name="Colbourne J."/>
            <person name="Pfrender M."/>
        </authorList>
    </citation>
    <scope>NUCLEOTIDE SEQUENCE [LARGE SCALE GENOMIC DNA]</scope>
    <source>
        <strain evidence="1 2">Xinb3</strain>
        <tissue evidence="1">Complete organism</tissue>
    </source>
</reference>
<name>A0A164GFL1_9CRUS</name>
<dbReference type="AlphaFoldDB" id="A0A164GFL1"/>
<evidence type="ECO:0000313" key="1">
    <source>
        <dbReference type="EMBL" id="KZR98902.1"/>
    </source>
</evidence>
<accession>A0A164GFL1</accession>
<gene>
    <name evidence="1" type="ORF">APZ42_005464</name>
</gene>
<evidence type="ECO:0000313" key="2">
    <source>
        <dbReference type="Proteomes" id="UP000076858"/>
    </source>
</evidence>
<feature type="non-terminal residue" evidence="1">
    <location>
        <position position="1"/>
    </location>
</feature>
<keyword evidence="2" id="KW-1185">Reference proteome</keyword>
<proteinExistence type="predicted"/>
<dbReference type="Proteomes" id="UP000076858">
    <property type="component" value="Unassembled WGS sequence"/>
</dbReference>
<comment type="caution">
    <text evidence="1">The sequence shown here is derived from an EMBL/GenBank/DDBJ whole genome shotgun (WGS) entry which is preliminary data.</text>
</comment>
<sequence>SSPTIELGSASHCLDANLSVGDETASATTDEHEETTNDTYTLNGHIVEDTSLNVDIVEDTSYISSINDTGPNATTVYTDGITTTEECLRQLHAVADFCSTQVVAFSLSKTIQELLSLLTSVL</sequence>
<feature type="non-terminal residue" evidence="1">
    <location>
        <position position="122"/>
    </location>
</feature>
<dbReference type="OrthoDB" id="6375458at2759"/>
<organism evidence="1 2">
    <name type="scientific">Daphnia magna</name>
    <dbReference type="NCBI Taxonomy" id="35525"/>
    <lineage>
        <taxon>Eukaryota</taxon>
        <taxon>Metazoa</taxon>
        <taxon>Ecdysozoa</taxon>
        <taxon>Arthropoda</taxon>
        <taxon>Crustacea</taxon>
        <taxon>Branchiopoda</taxon>
        <taxon>Diplostraca</taxon>
        <taxon>Cladocera</taxon>
        <taxon>Anomopoda</taxon>
        <taxon>Daphniidae</taxon>
        <taxon>Daphnia</taxon>
    </lineage>
</organism>
<dbReference type="EMBL" id="LRGB01015398">
    <property type="protein sequence ID" value="KZR98902.1"/>
    <property type="molecule type" value="Genomic_DNA"/>
</dbReference>